<gene>
    <name evidence="1" type="ORF">AN2V17_39490</name>
</gene>
<dbReference type="EMBL" id="BTPU01000077">
    <property type="protein sequence ID" value="GMQ64711.1"/>
    <property type="molecule type" value="Genomic_DNA"/>
</dbReference>
<sequence length="504" mass="59330">MLTVLIADDEYFIRQRLIKIIDWERLELEFIGEAENGNEVIEKIDSNQVDILMLDIKMPIKSGIEVAEHIMTNNIKTKIIILTGYNDFDYAQKAVKFKVEDYLLKPINKDTLNEALLSCKNTILKSLEKQKKIYDYNNYQKHIYLYNTILDFNNIHSLYKEYPDFKNYHSLLFIGVFYPNDHDNYIASFISYLAKCFNELNKETIFAQSYKESESISIIQLITKSKTAIKVNYIKEMVIDYITKDNYVFIAIGDFISIKENWTKNYKLVWNLLYQRYFIDDNIILSKKLSSPNKNKYKTITIRKNLLLCLNSKNYSDLKKLINDIFINIRKNASKDYLILSLTEIFVTLQIHFPDQINSKSINSFVQELISENYSLQYLQDTVNTYSNQCMDYVNHEKPSNTSLVNRVIKYIQKNYTDPFLSVAEISDFFELTPTYLGSIFKKIAGQSILQYITELRMEQAKKLLNTNKYNVTEISQMVGYSDVFYFSKKFKKIHGCSPKHYSS</sequence>
<dbReference type="Proteomes" id="UP001374599">
    <property type="component" value="Unassembled WGS sequence"/>
</dbReference>
<reference evidence="1" key="1">
    <citation type="submission" date="2023-09" db="EMBL/GenBank/DDBJ databases">
        <title>Vallitalea sediminicola and Vallitalea maricola sp. nov., anaerobic bacteria isolated from marine sediment.</title>
        <authorList>
            <person name="Hirano S."/>
            <person name="Maeda A."/>
            <person name="Terahara T."/>
            <person name="Mori K."/>
            <person name="Hamada M."/>
            <person name="Matsumoto R."/>
            <person name="Kobayashi T."/>
        </authorList>
    </citation>
    <scope>NUCLEOTIDE SEQUENCE</scope>
    <source>
        <strain evidence="1">AN17-2</strain>
    </source>
</reference>
<evidence type="ECO:0000313" key="1">
    <source>
        <dbReference type="EMBL" id="GMQ64711.1"/>
    </source>
</evidence>
<keyword evidence="2" id="KW-1185">Reference proteome</keyword>
<organism evidence="1 2">
    <name type="scientific">Vallitalea maricola</name>
    <dbReference type="NCBI Taxonomy" id="3074433"/>
    <lineage>
        <taxon>Bacteria</taxon>
        <taxon>Bacillati</taxon>
        <taxon>Bacillota</taxon>
        <taxon>Clostridia</taxon>
        <taxon>Lachnospirales</taxon>
        <taxon>Vallitaleaceae</taxon>
        <taxon>Vallitalea</taxon>
    </lineage>
</organism>
<evidence type="ECO:0000313" key="2">
    <source>
        <dbReference type="Proteomes" id="UP001374599"/>
    </source>
</evidence>
<accession>A0ACB5UPJ6</accession>
<protein>
    <submittedName>
        <fullName evidence="1">Response regulator transcription factor</fullName>
    </submittedName>
</protein>
<name>A0ACB5UPJ6_9FIRM</name>
<comment type="caution">
    <text evidence="1">The sequence shown here is derived from an EMBL/GenBank/DDBJ whole genome shotgun (WGS) entry which is preliminary data.</text>
</comment>
<proteinExistence type="predicted"/>